<dbReference type="InterPro" id="IPR050104">
    <property type="entry name" value="FMN-dep_NADH:Q_OxRdtase_AzoR1"/>
</dbReference>
<dbReference type="EC" id="1.7.1.17" evidence="6"/>
<organism evidence="8 9">
    <name type="scientific">Cycloclasticus pugetii</name>
    <dbReference type="NCBI Taxonomy" id="34068"/>
    <lineage>
        <taxon>Bacteria</taxon>
        <taxon>Pseudomonadati</taxon>
        <taxon>Pseudomonadota</taxon>
        <taxon>Gammaproteobacteria</taxon>
        <taxon>Thiotrichales</taxon>
        <taxon>Piscirickettsiaceae</taxon>
        <taxon>Cycloclasticus</taxon>
    </lineage>
</organism>
<comment type="similarity">
    <text evidence="6">Belongs to the azoreductase type 1 family.</text>
</comment>
<comment type="function">
    <text evidence="6">Quinone reductase that provides resistance to thiol-specific stress caused by electrophilic quinones.</text>
</comment>
<dbReference type="GO" id="GO:0010181">
    <property type="term" value="F:FMN binding"/>
    <property type="evidence" value="ECO:0007669"/>
    <property type="project" value="UniProtKB-UniRule"/>
</dbReference>
<dbReference type="HAMAP" id="MF_01216">
    <property type="entry name" value="Azoreductase_type1"/>
    <property type="match status" value="1"/>
</dbReference>
<dbReference type="AlphaFoldDB" id="A0AB33Z0K7"/>
<evidence type="ECO:0000256" key="3">
    <source>
        <dbReference type="ARBA" id="ARBA00023002"/>
    </source>
</evidence>
<keyword evidence="4 6" id="KW-0520">NAD</keyword>
<keyword evidence="2 6" id="KW-0288">FMN</keyword>
<evidence type="ECO:0000256" key="2">
    <source>
        <dbReference type="ARBA" id="ARBA00022643"/>
    </source>
</evidence>
<dbReference type="InterPro" id="IPR029039">
    <property type="entry name" value="Flavoprotein-like_sf"/>
</dbReference>
<comment type="caution">
    <text evidence="8">The sequence shown here is derived from an EMBL/GenBank/DDBJ whole genome shotgun (WGS) entry which is preliminary data.</text>
</comment>
<dbReference type="InterPro" id="IPR023048">
    <property type="entry name" value="NADH:quinone_OxRdtase_FMN_depd"/>
</dbReference>
<dbReference type="GO" id="GO:0016652">
    <property type="term" value="F:oxidoreductase activity, acting on NAD(P)H as acceptor"/>
    <property type="evidence" value="ECO:0007669"/>
    <property type="project" value="UniProtKB-UniRule"/>
</dbReference>
<evidence type="ECO:0000313" key="9">
    <source>
        <dbReference type="Proteomes" id="UP000015462"/>
    </source>
</evidence>
<dbReference type="EC" id="1.6.5.-" evidence="6"/>
<keyword evidence="3 6" id="KW-0560">Oxidoreductase</keyword>
<dbReference type="GO" id="GO:0016655">
    <property type="term" value="F:oxidoreductase activity, acting on NAD(P)H, quinone or similar compound as acceptor"/>
    <property type="evidence" value="ECO:0007669"/>
    <property type="project" value="InterPro"/>
</dbReference>
<protein>
    <recommendedName>
        <fullName evidence="6">FMN dependent NADH:quinone oxidoreductase</fullName>
        <ecNumber evidence="6">1.6.5.-</ecNumber>
    </recommendedName>
    <alternativeName>
        <fullName evidence="6">Azo-dye reductase</fullName>
    </alternativeName>
    <alternativeName>
        <fullName evidence="6">FMN-dependent NADH-azo compound oxidoreductase</fullName>
    </alternativeName>
    <alternativeName>
        <fullName evidence="6">FMN-dependent NADH-azoreductase</fullName>
        <ecNumber evidence="6">1.7.1.17</ecNumber>
    </alternativeName>
</protein>
<dbReference type="Gene3D" id="3.40.50.360">
    <property type="match status" value="1"/>
</dbReference>
<comment type="catalytic activity">
    <reaction evidence="6">
        <text>2 a quinone + NADH + H(+) = 2 a 1,4-benzosemiquinone + NAD(+)</text>
        <dbReference type="Rhea" id="RHEA:65952"/>
        <dbReference type="ChEBI" id="CHEBI:15378"/>
        <dbReference type="ChEBI" id="CHEBI:57540"/>
        <dbReference type="ChEBI" id="CHEBI:57945"/>
        <dbReference type="ChEBI" id="CHEBI:132124"/>
        <dbReference type="ChEBI" id="CHEBI:134225"/>
    </reaction>
</comment>
<gene>
    <name evidence="6" type="primary">azoR</name>
    <name evidence="8" type="ORF">L196_09494</name>
</gene>
<dbReference type="SUPFAM" id="SSF52218">
    <property type="entry name" value="Flavoproteins"/>
    <property type="match status" value="1"/>
</dbReference>
<evidence type="ECO:0000259" key="7">
    <source>
        <dbReference type="Pfam" id="PF02525"/>
    </source>
</evidence>
<dbReference type="GO" id="GO:0009055">
    <property type="term" value="F:electron transfer activity"/>
    <property type="evidence" value="ECO:0007669"/>
    <property type="project" value="UniProtKB-UniRule"/>
</dbReference>
<comment type="catalytic activity">
    <reaction evidence="5">
        <text>N,N-dimethyl-1,4-phenylenediamine + anthranilate + 2 NAD(+) = 2-(4-dimethylaminophenyl)diazenylbenzoate + 2 NADH + 2 H(+)</text>
        <dbReference type="Rhea" id="RHEA:55872"/>
        <dbReference type="ChEBI" id="CHEBI:15378"/>
        <dbReference type="ChEBI" id="CHEBI:15783"/>
        <dbReference type="ChEBI" id="CHEBI:16567"/>
        <dbReference type="ChEBI" id="CHEBI:57540"/>
        <dbReference type="ChEBI" id="CHEBI:57945"/>
        <dbReference type="ChEBI" id="CHEBI:71579"/>
        <dbReference type="EC" id="1.7.1.17"/>
    </reaction>
    <physiologicalReaction direction="right-to-left" evidence="5">
        <dbReference type="Rhea" id="RHEA:55874"/>
    </physiologicalReaction>
</comment>
<feature type="binding site" evidence="6">
    <location>
        <begin position="98"/>
        <end position="101"/>
    </location>
    <ligand>
        <name>FMN</name>
        <dbReference type="ChEBI" id="CHEBI:58210"/>
    </ligand>
</feature>
<evidence type="ECO:0000256" key="4">
    <source>
        <dbReference type="ARBA" id="ARBA00023027"/>
    </source>
</evidence>
<dbReference type="PANTHER" id="PTHR43741">
    <property type="entry name" value="FMN-DEPENDENT NADH-AZOREDUCTASE 1"/>
    <property type="match status" value="1"/>
</dbReference>
<evidence type="ECO:0000256" key="1">
    <source>
        <dbReference type="ARBA" id="ARBA00022630"/>
    </source>
</evidence>
<comment type="function">
    <text evidence="6">Also exhibits azoreductase activity. Catalyzes the reductive cleavage of the azo bond in aromatic azo compounds to the corresponding amines.</text>
</comment>
<feature type="domain" description="Flavodoxin-like fold" evidence="7">
    <location>
        <begin position="2"/>
        <end position="201"/>
    </location>
</feature>
<dbReference type="RefSeq" id="WP_015006981.1">
    <property type="nucleotide sequence ID" value="NZ_FQZJ01000001.1"/>
</dbReference>
<evidence type="ECO:0000256" key="6">
    <source>
        <dbReference type="HAMAP-Rule" id="MF_01216"/>
    </source>
</evidence>
<dbReference type="InterPro" id="IPR003680">
    <property type="entry name" value="Flavodoxin_fold"/>
</dbReference>
<comment type="cofactor">
    <cofactor evidence="6">
        <name>FMN</name>
        <dbReference type="ChEBI" id="CHEBI:58210"/>
    </cofactor>
    <text evidence="6">Binds 1 FMN per subunit.</text>
</comment>
<reference evidence="8 9" key="1">
    <citation type="journal article" date="2013" name="Genome Announc.">
        <title>Genome Sequence of the Pyrene- and Fluoranthene-Degrading Bacterium Cycloclasticus sp. Strain PY97M.</title>
        <authorList>
            <person name="Cui Z."/>
            <person name="Xu G."/>
            <person name="Li Q."/>
            <person name="Gao W."/>
            <person name="Zheng L."/>
        </authorList>
    </citation>
    <scope>NUCLEOTIDE SEQUENCE [LARGE SCALE GENOMIC DNA]</scope>
    <source>
        <strain evidence="8 9">PY97M</strain>
    </source>
</reference>
<accession>A0AB33Z0K7</accession>
<feature type="binding site" evidence="6">
    <location>
        <begin position="16"/>
        <end position="18"/>
    </location>
    <ligand>
        <name>FMN</name>
        <dbReference type="ChEBI" id="CHEBI:58210"/>
    </ligand>
</feature>
<feature type="binding site" evidence="6">
    <location>
        <position position="10"/>
    </location>
    <ligand>
        <name>FMN</name>
        <dbReference type="ChEBI" id="CHEBI:58210"/>
    </ligand>
</feature>
<dbReference type="PANTHER" id="PTHR43741:SF4">
    <property type="entry name" value="FMN-DEPENDENT NADH:QUINONE OXIDOREDUCTASE"/>
    <property type="match status" value="1"/>
</dbReference>
<evidence type="ECO:0000256" key="5">
    <source>
        <dbReference type="ARBA" id="ARBA00048542"/>
    </source>
</evidence>
<comment type="subunit">
    <text evidence="6">Homodimer.</text>
</comment>
<dbReference type="Proteomes" id="UP000015462">
    <property type="component" value="Unassembled WGS sequence"/>
</dbReference>
<dbReference type="EMBL" id="ASHL01000009">
    <property type="protein sequence ID" value="EPD12521.1"/>
    <property type="molecule type" value="Genomic_DNA"/>
</dbReference>
<sequence>MSKLLYIQASPRGERSSSTDVANTYIRAFKSVSADNTVTTLNIWDMNLPEFDGDRLNAKYSVLHGQNPNEAEALAWQQIVTLIEQFKNADCYLLSVPMWNFSIPYKLKHYIDIITQPGLTFSVNPETGFFGLVTGKPVTAIYSRGGEYSTPEAKGMDFQKTYLEMALGFIGFREINSVLIEPTLADPNSVNNAIAIAKEKATTLGENT</sequence>
<evidence type="ECO:0000313" key="8">
    <source>
        <dbReference type="EMBL" id="EPD12521.1"/>
    </source>
</evidence>
<proteinExistence type="inferred from homology"/>
<feature type="binding site" evidence="6">
    <location>
        <begin position="143"/>
        <end position="146"/>
    </location>
    <ligand>
        <name>FMN</name>
        <dbReference type="ChEBI" id="CHEBI:58210"/>
    </ligand>
</feature>
<name>A0AB33Z0K7_9GAMM</name>
<keyword evidence="1 6" id="KW-0285">Flavoprotein</keyword>
<dbReference type="Pfam" id="PF02525">
    <property type="entry name" value="Flavodoxin_2"/>
    <property type="match status" value="1"/>
</dbReference>
<keyword evidence="9" id="KW-1185">Reference proteome</keyword>